<accession>A0AAE4ZAZ0</accession>
<protein>
    <submittedName>
        <fullName evidence="2">M28 family peptidase</fullName>
    </submittedName>
</protein>
<proteinExistence type="predicted"/>
<dbReference type="AlphaFoldDB" id="A0AAE4ZAZ0"/>
<dbReference type="InterPro" id="IPR007484">
    <property type="entry name" value="Peptidase_M28"/>
</dbReference>
<evidence type="ECO:0000313" key="2">
    <source>
        <dbReference type="EMBL" id="NIR75897.1"/>
    </source>
</evidence>
<feature type="non-terminal residue" evidence="2">
    <location>
        <position position="1"/>
    </location>
</feature>
<dbReference type="Pfam" id="PF04389">
    <property type="entry name" value="Peptidase_M28"/>
    <property type="match status" value="1"/>
</dbReference>
<evidence type="ECO:0000259" key="1">
    <source>
        <dbReference type="Pfam" id="PF04389"/>
    </source>
</evidence>
<dbReference type="Gene3D" id="3.40.630.10">
    <property type="entry name" value="Zn peptidases"/>
    <property type="match status" value="1"/>
</dbReference>
<feature type="domain" description="Peptidase M28" evidence="1">
    <location>
        <begin position="47"/>
        <end position="100"/>
    </location>
</feature>
<comment type="caution">
    <text evidence="2">The sequence shown here is derived from an EMBL/GenBank/DDBJ whole genome shotgun (WGS) entry which is preliminary data.</text>
</comment>
<dbReference type="SUPFAM" id="SSF53187">
    <property type="entry name" value="Zn-dependent exopeptidases"/>
    <property type="match status" value="1"/>
</dbReference>
<name>A0AAE4ZAZ0_9BACT</name>
<evidence type="ECO:0000313" key="3">
    <source>
        <dbReference type="Proteomes" id="UP000702544"/>
    </source>
</evidence>
<dbReference type="EMBL" id="JAACAK010000099">
    <property type="protein sequence ID" value="NIR75897.1"/>
    <property type="molecule type" value="Genomic_DNA"/>
</dbReference>
<dbReference type="Proteomes" id="UP000702544">
    <property type="component" value="Unassembled WGS sequence"/>
</dbReference>
<organism evidence="2 3">
    <name type="scientific">Candidatus Kutchimonas denitrificans</name>
    <dbReference type="NCBI Taxonomy" id="3056748"/>
    <lineage>
        <taxon>Bacteria</taxon>
        <taxon>Pseudomonadati</taxon>
        <taxon>Gemmatimonadota</taxon>
        <taxon>Gemmatimonadia</taxon>
        <taxon>Candidatus Palauibacterales</taxon>
        <taxon>Candidatus Palauibacteraceae</taxon>
        <taxon>Candidatus Kutchimonas</taxon>
    </lineage>
</organism>
<gene>
    <name evidence="2" type="ORF">GWO12_12415</name>
</gene>
<reference evidence="2 3" key="1">
    <citation type="submission" date="2020-01" db="EMBL/GenBank/DDBJ databases">
        <title>Genomes assembled from Gulf of Kutch pelagic sediment metagenomes.</title>
        <authorList>
            <person name="Chandrashekar M."/>
            <person name="Mahajan M.S."/>
            <person name="Dave K.J."/>
            <person name="Vatsa P."/>
            <person name="Nathani N.M."/>
        </authorList>
    </citation>
    <scope>NUCLEOTIDE SEQUENCE [LARGE SCALE GENOMIC DNA]</scope>
    <source>
        <strain evidence="2">KS3-K002</strain>
    </source>
</reference>
<sequence>VVESVIDYMVAGNTAELAQLQAGSGFYPEPHLSTLGTRHRYNAKMIFFHNNTDHMTFNEAPIGVPGVTFTNWPDNYIHSSDDQLWNIDRTQLGRNAASVALMAYTMASADAGSIQRLAAETVGRGRERLARNLRLGLSWIAAADDKDAAYHMAADQVKFAAAREQLAIASLAEIGSGADELAAGLLSLLGQRSMQALEDLRAAYTQATGRDAAPDRQLSEAEQRLHDLRPVLIAGPEEFLDGRYRARRVRGLHGLMSFEVLNAVNGERTGLDIYRYVAAEAREAGDHYYGTVSAEAVLEYLRNLAAAELIRLD</sequence>